<organism evidence="10 11">
    <name type="scientific">Actinomadura sediminis</name>
    <dbReference type="NCBI Taxonomy" id="1038904"/>
    <lineage>
        <taxon>Bacteria</taxon>
        <taxon>Bacillati</taxon>
        <taxon>Actinomycetota</taxon>
        <taxon>Actinomycetes</taxon>
        <taxon>Streptosporangiales</taxon>
        <taxon>Thermomonosporaceae</taxon>
        <taxon>Actinomadura</taxon>
    </lineage>
</organism>
<feature type="transmembrane region" description="Helical" evidence="7">
    <location>
        <begin position="60"/>
        <end position="79"/>
    </location>
</feature>
<keyword evidence="11" id="KW-1185">Reference proteome</keyword>
<sequence length="251" mass="26262">MEWITEWVRGLSDLPFPLLLAVAGVLAFAESGLGLGSVVPGETAVLILGAAAADPARYPVMLLVVALGVTAGDHVGYWLGRSHGERMRETRAVRRLGVRHWDRSTAALRRYGAAAVFVTRLVPVVRTLTPAAAGVAKVPYRRFLLASLAGSLLWSGVFVSLGAFAGASASRLEQLLGWGAWVLFGLAAALAAAVLLFRRRARRAGAPEPAPDRAGAEAREPAREPTAEPAREPGAESVAAVEVPCSDAASA</sequence>
<evidence type="ECO:0000313" key="10">
    <source>
        <dbReference type="EMBL" id="MFD0899738.1"/>
    </source>
</evidence>
<keyword evidence="4 7" id="KW-0812">Transmembrane</keyword>
<feature type="region of interest" description="Disordered" evidence="8">
    <location>
        <begin position="204"/>
        <end position="251"/>
    </location>
</feature>
<evidence type="ECO:0000259" key="9">
    <source>
        <dbReference type="Pfam" id="PF09335"/>
    </source>
</evidence>
<evidence type="ECO:0000256" key="1">
    <source>
        <dbReference type="ARBA" id="ARBA00004651"/>
    </source>
</evidence>
<dbReference type="Proteomes" id="UP001596972">
    <property type="component" value="Unassembled WGS sequence"/>
</dbReference>
<feature type="transmembrane region" description="Helical" evidence="7">
    <location>
        <begin position="143"/>
        <end position="166"/>
    </location>
</feature>
<dbReference type="Pfam" id="PF09335">
    <property type="entry name" value="VTT_dom"/>
    <property type="match status" value="1"/>
</dbReference>
<comment type="caution">
    <text evidence="7">Lacks conserved residue(s) required for the propagation of feature annotation.</text>
</comment>
<name>A0ABW3EHE5_9ACTN</name>
<dbReference type="InterPro" id="IPR032818">
    <property type="entry name" value="DedA-like"/>
</dbReference>
<keyword evidence="5 7" id="KW-1133">Transmembrane helix</keyword>
<dbReference type="PANTHER" id="PTHR30353">
    <property type="entry name" value="INNER MEMBRANE PROTEIN DEDA-RELATED"/>
    <property type="match status" value="1"/>
</dbReference>
<protein>
    <submittedName>
        <fullName evidence="10">DedA family protein</fullName>
    </submittedName>
</protein>
<keyword evidence="6 7" id="KW-0472">Membrane</keyword>
<dbReference type="InterPro" id="IPR032816">
    <property type="entry name" value="VTT_dom"/>
</dbReference>
<proteinExistence type="inferred from homology"/>
<dbReference type="RefSeq" id="WP_378296622.1">
    <property type="nucleotide sequence ID" value="NZ_JBHTJA010000005.1"/>
</dbReference>
<evidence type="ECO:0000256" key="3">
    <source>
        <dbReference type="ARBA" id="ARBA00022475"/>
    </source>
</evidence>
<feature type="transmembrane region" description="Helical" evidence="7">
    <location>
        <begin position="178"/>
        <end position="197"/>
    </location>
</feature>
<feature type="domain" description="VTT" evidence="9">
    <location>
        <begin position="39"/>
        <end position="163"/>
    </location>
</feature>
<evidence type="ECO:0000256" key="6">
    <source>
        <dbReference type="ARBA" id="ARBA00023136"/>
    </source>
</evidence>
<dbReference type="PANTHER" id="PTHR30353:SF15">
    <property type="entry name" value="INNER MEMBRANE PROTEIN YABI"/>
    <property type="match status" value="1"/>
</dbReference>
<comment type="subcellular location">
    <subcellularLocation>
        <location evidence="1 7">Cell membrane</location>
        <topology evidence="1 7">Multi-pass membrane protein</topology>
    </subcellularLocation>
</comment>
<comment type="caution">
    <text evidence="10">The sequence shown here is derived from an EMBL/GenBank/DDBJ whole genome shotgun (WGS) entry which is preliminary data.</text>
</comment>
<reference evidence="11" key="1">
    <citation type="journal article" date="2019" name="Int. J. Syst. Evol. Microbiol.">
        <title>The Global Catalogue of Microorganisms (GCM) 10K type strain sequencing project: providing services to taxonomists for standard genome sequencing and annotation.</title>
        <authorList>
            <consortium name="The Broad Institute Genomics Platform"/>
            <consortium name="The Broad Institute Genome Sequencing Center for Infectious Disease"/>
            <person name="Wu L."/>
            <person name="Ma J."/>
        </authorList>
    </citation>
    <scope>NUCLEOTIDE SEQUENCE [LARGE SCALE GENOMIC DNA]</scope>
    <source>
        <strain evidence="11">JCM 31202</strain>
    </source>
</reference>
<evidence type="ECO:0000313" key="11">
    <source>
        <dbReference type="Proteomes" id="UP001596972"/>
    </source>
</evidence>
<gene>
    <name evidence="10" type="ORF">ACFQ11_05005</name>
</gene>
<evidence type="ECO:0000256" key="2">
    <source>
        <dbReference type="ARBA" id="ARBA00010792"/>
    </source>
</evidence>
<evidence type="ECO:0000256" key="5">
    <source>
        <dbReference type="ARBA" id="ARBA00022989"/>
    </source>
</evidence>
<keyword evidence="3 7" id="KW-1003">Cell membrane</keyword>
<accession>A0ABW3EHE5</accession>
<evidence type="ECO:0000256" key="7">
    <source>
        <dbReference type="RuleBase" id="RU367016"/>
    </source>
</evidence>
<evidence type="ECO:0000256" key="4">
    <source>
        <dbReference type="ARBA" id="ARBA00022692"/>
    </source>
</evidence>
<feature type="compositionally biased region" description="Basic and acidic residues" evidence="8">
    <location>
        <begin position="210"/>
        <end position="234"/>
    </location>
</feature>
<evidence type="ECO:0000256" key="8">
    <source>
        <dbReference type="SAM" id="MobiDB-lite"/>
    </source>
</evidence>
<comment type="similarity">
    <text evidence="2 7">Belongs to the DedA family.</text>
</comment>
<dbReference type="EMBL" id="JBHTJA010000005">
    <property type="protein sequence ID" value="MFD0899738.1"/>
    <property type="molecule type" value="Genomic_DNA"/>
</dbReference>